<dbReference type="EMBL" id="JAAOYM010000001">
    <property type="protein sequence ID" value="NIJ10530.1"/>
    <property type="molecule type" value="Genomic_DNA"/>
</dbReference>
<gene>
    <name evidence="2" type="ORF">FHU38_000874</name>
</gene>
<reference evidence="2 3" key="1">
    <citation type="submission" date="2020-03" db="EMBL/GenBank/DDBJ databases">
        <title>Sequencing the genomes of 1000 actinobacteria strains.</title>
        <authorList>
            <person name="Klenk H.-P."/>
        </authorList>
    </citation>
    <scope>NUCLEOTIDE SEQUENCE [LARGE SCALE GENOMIC DNA]</scope>
    <source>
        <strain evidence="2 3">DSM 45685</strain>
    </source>
</reference>
<feature type="region of interest" description="Disordered" evidence="1">
    <location>
        <begin position="127"/>
        <end position="150"/>
    </location>
</feature>
<evidence type="ECO:0000313" key="2">
    <source>
        <dbReference type="EMBL" id="NIJ10530.1"/>
    </source>
</evidence>
<evidence type="ECO:0000256" key="1">
    <source>
        <dbReference type="SAM" id="MobiDB-lite"/>
    </source>
</evidence>
<accession>A0A7X5UM51</accession>
<dbReference type="AlphaFoldDB" id="A0A7X5UM51"/>
<evidence type="ECO:0000313" key="3">
    <source>
        <dbReference type="Proteomes" id="UP000545493"/>
    </source>
</evidence>
<organism evidence="2 3">
    <name type="scientific">Saccharomonospora amisosensis</name>
    <dbReference type="NCBI Taxonomy" id="1128677"/>
    <lineage>
        <taxon>Bacteria</taxon>
        <taxon>Bacillati</taxon>
        <taxon>Actinomycetota</taxon>
        <taxon>Actinomycetes</taxon>
        <taxon>Pseudonocardiales</taxon>
        <taxon>Pseudonocardiaceae</taxon>
        <taxon>Saccharomonospora</taxon>
    </lineage>
</organism>
<feature type="region of interest" description="Disordered" evidence="1">
    <location>
        <begin position="1"/>
        <end position="35"/>
    </location>
</feature>
<keyword evidence="3" id="KW-1185">Reference proteome</keyword>
<dbReference type="RefSeq" id="WP_167166698.1">
    <property type="nucleotide sequence ID" value="NZ_JAAOYM010000001.1"/>
</dbReference>
<proteinExistence type="predicted"/>
<sequence>MQHSNSLADRAARAVQRARVSSDDLARSTPTRRHRHRGRLTRLAACLLGVDPADVVVIDDPNRSYGGYAGFVITVHDGDNVYRFTPDLGDDSTLHLLRPCRRCGHQVTTAVITSLIDLGRVLDGTGEQSLSSDQFTDDPAHADDCPSLRT</sequence>
<comment type="caution">
    <text evidence="2">The sequence shown here is derived from an EMBL/GenBank/DDBJ whole genome shotgun (WGS) entry which is preliminary data.</text>
</comment>
<protein>
    <submittedName>
        <fullName evidence="2">Uncharacterized protein</fullName>
    </submittedName>
</protein>
<dbReference type="Proteomes" id="UP000545493">
    <property type="component" value="Unassembled WGS sequence"/>
</dbReference>
<feature type="compositionally biased region" description="Basic and acidic residues" evidence="1">
    <location>
        <begin position="138"/>
        <end position="150"/>
    </location>
</feature>
<name>A0A7X5UM51_9PSEU</name>